<feature type="transmembrane region" description="Helical" evidence="1">
    <location>
        <begin position="65"/>
        <end position="84"/>
    </location>
</feature>
<feature type="chain" id="PRO_5040315232" evidence="2">
    <location>
        <begin position="24"/>
        <end position="119"/>
    </location>
</feature>
<keyword evidence="1" id="KW-1133">Transmembrane helix</keyword>
<dbReference type="OrthoDB" id="2677454at2759"/>
<comment type="caution">
    <text evidence="3">The sequence shown here is derived from an EMBL/GenBank/DDBJ whole genome shotgun (WGS) entry which is preliminary data.</text>
</comment>
<evidence type="ECO:0000256" key="1">
    <source>
        <dbReference type="SAM" id="Phobius"/>
    </source>
</evidence>
<dbReference type="AlphaFoldDB" id="A0A9P6B1A8"/>
<feature type="signal peptide" evidence="2">
    <location>
        <begin position="1"/>
        <end position="23"/>
    </location>
</feature>
<feature type="transmembrane region" description="Helical" evidence="1">
    <location>
        <begin position="91"/>
        <end position="112"/>
    </location>
</feature>
<keyword evidence="2" id="KW-0732">Signal</keyword>
<evidence type="ECO:0000313" key="4">
    <source>
        <dbReference type="Proteomes" id="UP000886523"/>
    </source>
</evidence>
<dbReference type="EMBL" id="MU128945">
    <property type="protein sequence ID" value="KAF9515868.1"/>
    <property type="molecule type" value="Genomic_DNA"/>
</dbReference>
<sequence>MHCGCPLASLLFALFGIRKKILTFLRLLQGLQTSCACRAVYWYLATGFGNFTAIQLSPWETRVPLAAGALGAFVLQSYLVWRIYQLNNSRILMCINAVLVFFSFAVAIGKFFRPSAECF</sequence>
<organism evidence="3 4">
    <name type="scientific">Hydnum rufescens UP504</name>
    <dbReference type="NCBI Taxonomy" id="1448309"/>
    <lineage>
        <taxon>Eukaryota</taxon>
        <taxon>Fungi</taxon>
        <taxon>Dikarya</taxon>
        <taxon>Basidiomycota</taxon>
        <taxon>Agaricomycotina</taxon>
        <taxon>Agaricomycetes</taxon>
        <taxon>Cantharellales</taxon>
        <taxon>Hydnaceae</taxon>
        <taxon>Hydnum</taxon>
    </lineage>
</organism>
<evidence type="ECO:0000313" key="3">
    <source>
        <dbReference type="EMBL" id="KAF9515868.1"/>
    </source>
</evidence>
<evidence type="ECO:0000256" key="2">
    <source>
        <dbReference type="SAM" id="SignalP"/>
    </source>
</evidence>
<dbReference type="Proteomes" id="UP000886523">
    <property type="component" value="Unassembled WGS sequence"/>
</dbReference>
<keyword evidence="1" id="KW-0472">Membrane</keyword>
<proteinExistence type="predicted"/>
<accession>A0A9P6B1A8</accession>
<keyword evidence="4" id="KW-1185">Reference proteome</keyword>
<gene>
    <name evidence="3" type="ORF">BS47DRAFT_724538</name>
</gene>
<name>A0A9P6B1A8_9AGAM</name>
<keyword evidence="1" id="KW-0812">Transmembrane</keyword>
<reference evidence="3" key="1">
    <citation type="journal article" date="2020" name="Nat. Commun.">
        <title>Large-scale genome sequencing of mycorrhizal fungi provides insights into the early evolution of symbiotic traits.</title>
        <authorList>
            <person name="Miyauchi S."/>
            <person name="Kiss E."/>
            <person name="Kuo A."/>
            <person name="Drula E."/>
            <person name="Kohler A."/>
            <person name="Sanchez-Garcia M."/>
            <person name="Morin E."/>
            <person name="Andreopoulos B."/>
            <person name="Barry K.W."/>
            <person name="Bonito G."/>
            <person name="Buee M."/>
            <person name="Carver A."/>
            <person name="Chen C."/>
            <person name="Cichocki N."/>
            <person name="Clum A."/>
            <person name="Culley D."/>
            <person name="Crous P.W."/>
            <person name="Fauchery L."/>
            <person name="Girlanda M."/>
            <person name="Hayes R.D."/>
            <person name="Keri Z."/>
            <person name="LaButti K."/>
            <person name="Lipzen A."/>
            <person name="Lombard V."/>
            <person name="Magnuson J."/>
            <person name="Maillard F."/>
            <person name="Murat C."/>
            <person name="Nolan M."/>
            <person name="Ohm R.A."/>
            <person name="Pangilinan J."/>
            <person name="Pereira M.F."/>
            <person name="Perotto S."/>
            <person name="Peter M."/>
            <person name="Pfister S."/>
            <person name="Riley R."/>
            <person name="Sitrit Y."/>
            <person name="Stielow J.B."/>
            <person name="Szollosi G."/>
            <person name="Zifcakova L."/>
            <person name="Stursova M."/>
            <person name="Spatafora J.W."/>
            <person name="Tedersoo L."/>
            <person name="Vaario L.M."/>
            <person name="Yamada A."/>
            <person name="Yan M."/>
            <person name="Wang P."/>
            <person name="Xu J."/>
            <person name="Bruns T."/>
            <person name="Baldrian P."/>
            <person name="Vilgalys R."/>
            <person name="Dunand C."/>
            <person name="Henrissat B."/>
            <person name="Grigoriev I.V."/>
            <person name="Hibbett D."/>
            <person name="Nagy L.G."/>
            <person name="Martin F.M."/>
        </authorList>
    </citation>
    <scope>NUCLEOTIDE SEQUENCE</scope>
    <source>
        <strain evidence="3">UP504</strain>
    </source>
</reference>
<protein>
    <submittedName>
        <fullName evidence="3">Uncharacterized protein</fullName>
    </submittedName>
</protein>